<dbReference type="InterPro" id="IPR003961">
    <property type="entry name" value="FN3_dom"/>
</dbReference>
<dbReference type="SUPFAM" id="SSF49265">
    <property type="entry name" value="Fibronectin type III"/>
    <property type="match status" value="1"/>
</dbReference>
<dbReference type="EMBL" id="QNBC01000010">
    <property type="protein sequence ID" value="RKX67789.1"/>
    <property type="molecule type" value="Genomic_DNA"/>
</dbReference>
<feature type="domain" description="Fibronectin type-III" evidence="1">
    <location>
        <begin position="106"/>
        <end position="197"/>
    </location>
</feature>
<proteinExistence type="predicted"/>
<organism evidence="2 3">
    <name type="scientific">candidate division TA06 bacterium</name>
    <dbReference type="NCBI Taxonomy" id="2250710"/>
    <lineage>
        <taxon>Bacteria</taxon>
        <taxon>Bacteria division TA06</taxon>
    </lineage>
</organism>
<evidence type="ECO:0000259" key="1">
    <source>
        <dbReference type="PROSITE" id="PS50853"/>
    </source>
</evidence>
<sequence>MAVYNDSLRHIFGGYSFGGSRELTSPNREVARWKYGYNGDTTEFEAVLFSNGTIRFDYLRCDIQQFFNDNGSGISSGDGGRYQVIPTVYENVPSLYVFTTDPPPGEPKDLRGNYPNKSNFVNLLWASNPEPDLEGYNIYRRNIDSTLIEKLGFTTSNNFTDTTVQLGNTYVYRVTAIDTLNLESYYSDSIIIEYGPRTSNDSLSIAYNNKNAICSSPGGDKVYFTYSSNNKIFFCSSSDSGKSFTGSEYIGEGEYPAIALDTVGIPVIVWFYKSGRNASLKLAYNDGLGWQIWTIANEYRIDQFSPPSIAIDKINKLHFTYMLGYQSLPMKETEADVIGKHYLELYYGSLSIDNPSNVQKYTLYSSTGDNWLFKPISSITTDYNNYPHIVYANPFDGEIYYIFKNSSGWSQEEN</sequence>
<dbReference type="Proteomes" id="UP000282321">
    <property type="component" value="Unassembled WGS sequence"/>
</dbReference>
<evidence type="ECO:0000313" key="2">
    <source>
        <dbReference type="EMBL" id="RKX67789.1"/>
    </source>
</evidence>
<dbReference type="PROSITE" id="PS50853">
    <property type="entry name" value="FN3"/>
    <property type="match status" value="1"/>
</dbReference>
<name>A0A660SAM0_UNCT6</name>
<accession>A0A660SAM0</accession>
<evidence type="ECO:0000313" key="3">
    <source>
        <dbReference type="Proteomes" id="UP000282321"/>
    </source>
</evidence>
<dbReference type="AlphaFoldDB" id="A0A660SAM0"/>
<dbReference type="InterPro" id="IPR036116">
    <property type="entry name" value="FN3_sf"/>
</dbReference>
<dbReference type="Gene3D" id="2.60.40.10">
    <property type="entry name" value="Immunoglobulins"/>
    <property type="match status" value="1"/>
</dbReference>
<reference evidence="2 3" key="1">
    <citation type="submission" date="2018-06" db="EMBL/GenBank/DDBJ databases">
        <title>Extensive metabolic versatility and redundancy in microbially diverse, dynamic hydrothermal sediments.</title>
        <authorList>
            <person name="Dombrowski N."/>
            <person name="Teske A."/>
            <person name="Baker B.J."/>
        </authorList>
    </citation>
    <scope>NUCLEOTIDE SEQUENCE [LARGE SCALE GENOMIC DNA]</scope>
    <source>
        <strain evidence="2">B35_G9</strain>
    </source>
</reference>
<feature type="non-terminal residue" evidence="2">
    <location>
        <position position="414"/>
    </location>
</feature>
<dbReference type="InterPro" id="IPR013783">
    <property type="entry name" value="Ig-like_fold"/>
</dbReference>
<gene>
    <name evidence="2" type="ORF">DRP44_01350</name>
</gene>
<comment type="caution">
    <text evidence="2">The sequence shown here is derived from an EMBL/GenBank/DDBJ whole genome shotgun (WGS) entry which is preliminary data.</text>
</comment>
<protein>
    <recommendedName>
        <fullName evidence="1">Fibronectin type-III domain-containing protein</fullName>
    </recommendedName>
</protein>